<evidence type="ECO:0000313" key="4">
    <source>
        <dbReference type="EnsemblProtists" id="EKX46982"/>
    </source>
</evidence>
<dbReference type="InterPro" id="IPR002048">
    <property type="entry name" value="EF_hand_dom"/>
</dbReference>
<dbReference type="EnsemblProtists" id="EKX46982">
    <property type="protein sequence ID" value="EKX46982"/>
    <property type="gene ID" value="GUITHDRAFT_137946"/>
</dbReference>
<dbReference type="Gene3D" id="1.10.238.10">
    <property type="entry name" value="EF-hand"/>
    <property type="match status" value="1"/>
</dbReference>
<dbReference type="InterPro" id="IPR011992">
    <property type="entry name" value="EF-hand-dom_pair"/>
</dbReference>
<evidence type="ECO:0000259" key="2">
    <source>
        <dbReference type="PROSITE" id="PS50222"/>
    </source>
</evidence>
<dbReference type="HOGENOM" id="CLU_116505_0_0_1"/>
<dbReference type="InterPro" id="IPR018247">
    <property type="entry name" value="EF_Hand_1_Ca_BS"/>
</dbReference>
<keyword evidence="1" id="KW-0106">Calcium</keyword>
<dbReference type="Proteomes" id="UP000011087">
    <property type="component" value="Unassembled WGS sequence"/>
</dbReference>
<dbReference type="OMA" id="EDERCCC"/>
<reference evidence="4" key="3">
    <citation type="submission" date="2016-03" db="UniProtKB">
        <authorList>
            <consortium name="EnsemblProtists"/>
        </authorList>
    </citation>
    <scope>IDENTIFICATION</scope>
</reference>
<dbReference type="PROSITE" id="PS50222">
    <property type="entry name" value="EF_HAND_2"/>
    <property type="match status" value="2"/>
</dbReference>
<dbReference type="PROSITE" id="PS00018">
    <property type="entry name" value="EF_HAND_1"/>
    <property type="match status" value="1"/>
</dbReference>
<reference evidence="3 5" key="1">
    <citation type="journal article" date="2012" name="Nature">
        <title>Algal genomes reveal evolutionary mosaicism and the fate of nucleomorphs.</title>
        <authorList>
            <consortium name="DOE Joint Genome Institute"/>
            <person name="Curtis B.A."/>
            <person name="Tanifuji G."/>
            <person name="Burki F."/>
            <person name="Gruber A."/>
            <person name="Irimia M."/>
            <person name="Maruyama S."/>
            <person name="Arias M.C."/>
            <person name="Ball S.G."/>
            <person name="Gile G.H."/>
            <person name="Hirakawa Y."/>
            <person name="Hopkins J.F."/>
            <person name="Kuo A."/>
            <person name="Rensing S.A."/>
            <person name="Schmutz J."/>
            <person name="Symeonidi A."/>
            <person name="Elias M."/>
            <person name="Eveleigh R.J."/>
            <person name="Herman E.K."/>
            <person name="Klute M.J."/>
            <person name="Nakayama T."/>
            <person name="Obornik M."/>
            <person name="Reyes-Prieto A."/>
            <person name="Armbrust E.V."/>
            <person name="Aves S.J."/>
            <person name="Beiko R.G."/>
            <person name="Coutinho P."/>
            <person name="Dacks J.B."/>
            <person name="Durnford D.G."/>
            <person name="Fast N.M."/>
            <person name="Green B.R."/>
            <person name="Grisdale C.J."/>
            <person name="Hempel F."/>
            <person name="Henrissat B."/>
            <person name="Hoppner M.P."/>
            <person name="Ishida K."/>
            <person name="Kim E."/>
            <person name="Koreny L."/>
            <person name="Kroth P.G."/>
            <person name="Liu Y."/>
            <person name="Malik S.B."/>
            <person name="Maier U.G."/>
            <person name="McRose D."/>
            <person name="Mock T."/>
            <person name="Neilson J.A."/>
            <person name="Onodera N.T."/>
            <person name="Poole A.M."/>
            <person name="Pritham E.J."/>
            <person name="Richards T.A."/>
            <person name="Rocap G."/>
            <person name="Roy S.W."/>
            <person name="Sarai C."/>
            <person name="Schaack S."/>
            <person name="Shirato S."/>
            <person name="Slamovits C.H."/>
            <person name="Spencer D.F."/>
            <person name="Suzuki S."/>
            <person name="Worden A.Z."/>
            <person name="Zauner S."/>
            <person name="Barry K."/>
            <person name="Bell C."/>
            <person name="Bharti A.K."/>
            <person name="Crow J.A."/>
            <person name="Grimwood J."/>
            <person name="Kramer R."/>
            <person name="Lindquist E."/>
            <person name="Lucas S."/>
            <person name="Salamov A."/>
            <person name="McFadden G.I."/>
            <person name="Lane C.E."/>
            <person name="Keeling P.J."/>
            <person name="Gray M.W."/>
            <person name="Grigoriev I.V."/>
            <person name="Archibald J.M."/>
        </authorList>
    </citation>
    <scope>NUCLEOTIDE SEQUENCE</scope>
    <source>
        <strain evidence="3 5">CCMP2712</strain>
    </source>
</reference>
<evidence type="ECO:0000313" key="3">
    <source>
        <dbReference type="EMBL" id="EKX46982.1"/>
    </source>
</evidence>
<dbReference type="GeneID" id="17303485"/>
<dbReference type="KEGG" id="gtt:GUITHDRAFT_137946"/>
<accession>L1JF92</accession>
<evidence type="ECO:0000256" key="1">
    <source>
        <dbReference type="ARBA" id="ARBA00022837"/>
    </source>
</evidence>
<sequence length="159" mass="17888">MAKYDVTKDNKLDKVELGNLLQDLSGGEKPTNEEIEWILITSDRSDNKIDNAVGLNEIEYAVDLWKSYIGVKPEFDKIFNQYDKDHTGQLNFDELKSLLKDLNSGIEPTDQEVQMVMDMADGAVLNKSGGISRTELQGAIAIWYSYTEDSKKKGCCTIL</sequence>
<protein>
    <recommendedName>
        <fullName evidence="2">EF-hand domain-containing protein</fullName>
    </recommendedName>
</protein>
<dbReference type="EMBL" id="JH992992">
    <property type="protein sequence ID" value="EKX46982.1"/>
    <property type="molecule type" value="Genomic_DNA"/>
</dbReference>
<name>L1JF92_GUITC</name>
<dbReference type="SUPFAM" id="SSF47473">
    <property type="entry name" value="EF-hand"/>
    <property type="match status" value="1"/>
</dbReference>
<dbReference type="PaxDb" id="55529-EKX46982"/>
<dbReference type="CDD" id="cd00051">
    <property type="entry name" value="EFh"/>
    <property type="match status" value="1"/>
</dbReference>
<feature type="domain" description="EF-hand" evidence="2">
    <location>
        <begin position="1"/>
        <end position="27"/>
    </location>
</feature>
<evidence type="ECO:0000313" key="5">
    <source>
        <dbReference type="Proteomes" id="UP000011087"/>
    </source>
</evidence>
<feature type="domain" description="EF-hand" evidence="2">
    <location>
        <begin position="70"/>
        <end position="105"/>
    </location>
</feature>
<dbReference type="eggNOG" id="ENOG502SWCB">
    <property type="taxonomic scope" value="Eukaryota"/>
</dbReference>
<gene>
    <name evidence="3" type="ORF">GUITHDRAFT_137946</name>
</gene>
<reference evidence="5" key="2">
    <citation type="submission" date="2012-11" db="EMBL/GenBank/DDBJ databases">
        <authorList>
            <person name="Kuo A."/>
            <person name="Curtis B.A."/>
            <person name="Tanifuji G."/>
            <person name="Burki F."/>
            <person name="Gruber A."/>
            <person name="Irimia M."/>
            <person name="Maruyama S."/>
            <person name="Arias M.C."/>
            <person name="Ball S.G."/>
            <person name="Gile G.H."/>
            <person name="Hirakawa Y."/>
            <person name="Hopkins J.F."/>
            <person name="Rensing S.A."/>
            <person name="Schmutz J."/>
            <person name="Symeonidi A."/>
            <person name="Elias M."/>
            <person name="Eveleigh R.J."/>
            <person name="Herman E.K."/>
            <person name="Klute M.J."/>
            <person name="Nakayama T."/>
            <person name="Obornik M."/>
            <person name="Reyes-Prieto A."/>
            <person name="Armbrust E.V."/>
            <person name="Aves S.J."/>
            <person name="Beiko R.G."/>
            <person name="Coutinho P."/>
            <person name="Dacks J.B."/>
            <person name="Durnford D.G."/>
            <person name="Fast N.M."/>
            <person name="Green B.R."/>
            <person name="Grisdale C."/>
            <person name="Hempe F."/>
            <person name="Henrissat B."/>
            <person name="Hoppner M.P."/>
            <person name="Ishida K.-I."/>
            <person name="Kim E."/>
            <person name="Koreny L."/>
            <person name="Kroth P.G."/>
            <person name="Liu Y."/>
            <person name="Malik S.-B."/>
            <person name="Maier U.G."/>
            <person name="McRose D."/>
            <person name="Mock T."/>
            <person name="Neilson J.A."/>
            <person name="Onodera N.T."/>
            <person name="Poole A.M."/>
            <person name="Pritham E.J."/>
            <person name="Richards T.A."/>
            <person name="Rocap G."/>
            <person name="Roy S.W."/>
            <person name="Sarai C."/>
            <person name="Schaack S."/>
            <person name="Shirato S."/>
            <person name="Slamovits C.H."/>
            <person name="Spencer D.F."/>
            <person name="Suzuki S."/>
            <person name="Worden A.Z."/>
            <person name="Zauner S."/>
            <person name="Barry K."/>
            <person name="Bell C."/>
            <person name="Bharti A.K."/>
            <person name="Crow J.A."/>
            <person name="Grimwood J."/>
            <person name="Kramer R."/>
            <person name="Lindquist E."/>
            <person name="Lucas S."/>
            <person name="Salamov A."/>
            <person name="McFadden G.I."/>
            <person name="Lane C.E."/>
            <person name="Keeling P.J."/>
            <person name="Gray M.W."/>
            <person name="Grigoriev I.V."/>
            <person name="Archibald J.M."/>
        </authorList>
    </citation>
    <scope>NUCLEOTIDE SEQUENCE</scope>
    <source>
        <strain evidence="5">CCMP2712</strain>
    </source>
</reference>
<dbReference type="GO" id="GO:0005509">
    <property type="term" value="F:calcium ion binding"/>
    <property type="evidence" value="ECO:0007669"/>
    <property type="project" value="InterPro"/>
</dbReference>
<dbReference type="OrthoDB" id="408117at2759"/>
<keyword evidence="5" id="KW-1185">Reference proteome</keyword>
<dbReference type="SMART" id="SM00054">
    <property type="entry name" value="EFh"/>
    <property type="match status" value="1"/>
</dbReference>
<organism evidence="3">
    <name type="scientific">Guillardia theta (strain CCMP2712)</name>
    <name type="common">Cryptophyte</name>
    <dbReference type="NCBI Taxonomy" id="905079"/>
    <lineage>
        <taxon>Eukaryota</taxon>
        <taxon>Cryptophyceae</taxon>
        <taxon>Pyrenomonadales</taxon>
        <taxon>Geminigeraceae</taxon>
        <taxon>Guillardia</taxon>
    </lineage>
</organism>
<dbReference type="RefSeq" id="XP_005833962.1">
    <property type="nucleotide sequence ID" value="XM_005833905.1"/>
</dbReference>
<dbReference type="AlphaFoldDB" id="L1JF92"/>
<proteinExistence type="predicted"/>
<dbReference type="Pfam" id="PF13499">
    <property type="entry name" value="EF-hand_7"/>
    <property type="match status" value="1"/>
</dbReference>